<dbReference type="InterPro" id="IPR029058">
    <property type="entry name" value="AB_hydrolase_fold"/>
</dbReference>
<dbReference type="RefSeq" id="XP_015663416.1">
    <property type="nucleotide sequence ID" value="XM_015797896.1"/>
</dbReference>
<dbReference type="Pfam" id="PF01764">
    <property type="entry name" value="Lipase_3"/>
    <property type="match status" value="1"/>
</dbReference>
<keyword evidence="4" id="KW-0597">Phosphoprotein</keyword>
<keyword evidence="10" id="KW-1133">Transmembrane helix</keyword>
<dbReference type="EC" id="3.1.1.116" evidence="14"/>
<dbReference type="PANTHER" id="PTHR45792:SF8">
    <property type="entry name" value="DIACYLGLYCEROL LIPASE-ALPHA"/>
    <property type="match status" value="1"/>
</dbReference>
<dbReference type="GO" id="GO:0016298">
    <property type="term" value="F:lipase activity"/>
    <property type="evidence" value="ECO:0007669"/>
    <property type="project" value="TreeGrafter"/>
</dbReference>
<comment type="cofactor">
    <cofactor evidence="1">
        <name>Ca(2+)</name>
        <dbReference type="ChEBI" id="CHEBI:29108"/>
    </cofactor>
</comment>
<evidence type="ECO:0000256" key="9">
    <source>
        <dbReference type="ARBA" id="ARBA00022963"/>
    </source>
</evidence>
<keyword evidence="3" id="KW-1003">Cell membrane</keyword>
<organism evidence="17 18">
    <name type="scientific">Leptomonas pyrrhocoris</name>
    <name type="common">Firebug parasite</name>
    <dbReference type="NCBI Taxonomy" id="157538"/>
    <lineage>
        <taxon>Eukaryota</taxon>
        <taxon>Discoba</taxon>
        <taxon>Euglenozoa</taxon>
        <taxon>Kinetoplastea</taxon>
        <taxon>Metakinetoplastina</taxon>
        <taxon>Trypanosomatida</taxon>
        <taxon>Trypanosomatidae</taxon>
        <taxon>Leishmaniinae</taxon>
        <taxon>Leptomonas</taxon>
    </lineage>
</organism>
<feature type="region of interest" description="Disordered" evidence="15">
    <location>
        <begin position="349"/>
        <end position="386"/>
    </location>
</feature>
<reference evidence="17 18" key="1">
    <citation type="submission" date="2015-07" db="EMBL/GenBank/DDBJ databases">
        <title>High-quality genome of monoxenous trypanosomatid Leptomonas pyrrhocoris.</title>
        <authorList>
            <person name="Flegontov P."/>
            <person name="Butenko A."/>
            <person name="Firsov S."/>
            <person name="Vlcek C."/>
            <person name="Logacheva M.D."/>
            <person name="Field M."/>
            <person name="Filatov D."/>
            <person name="Flegontova O."/>
            <person name="Gerasimov E."/>
            <person name="Jackson A.P."/>
            <person name="Kelly S."/>
            <person name="Opperdoes F."/>
            <person name="O'Reilly A."/>
            <person name="Votypka J."/>
            <person name="Yurchenko V."/>
            <person name="Lukes J."/>
        </authorList>
    </citation>
    <scope>NUCLEOTIDE SEQUENCE [LARGE SCALE GENOMIC DNA]</scope>
    <source>
        <strain evidence="17">H10</strain>
    </source>
</reference>
<evidence type="ECO:0000256" key="3">
    <source>
        <dbReference type="ARBA" id="ARBA00022475"/>
    </source>
</evidence>
<feature type="compositionally biased region" description="Low complexity" evidence="15">
    <location>
        <begin position="358"/>
        <end position="375"/>
    </location>
</feature>
<evidence type="ECO:0000256" key="1">
    <source>
        <dbReference type="ARBA" id="ARBA00001913"/>
    </source>
</evidence>
<dbReference type="PANTHER" id="PTHR45792">
    <property type="entry name" value="DIACYLGLYCEROL LIPASE HOMOLOG-RELATED"/>
    <property type="match status" value="1"/>
</dbReference>
<keyword evidence="8" id="KW-0106">Calcium</keyword>
<evidence type="ECO:0000313" key="18">
    <source>
        <dbReference type="Proteomes" id="UP000037923"/>
    </source>
</evidence>
<evidence type="ECO:0000256" key="7">
    <source>
        <dbReference type="ARBA" id="ARBA00022801"/>
    </source>
</evidence>
<keyword evidence="7" id="KW-0378">Hydrolase</keyword>
<keyword evidence="5" id="KW-0812">Transmembrane</keyword>
<dbReference type="OMA" id="ECVASRY"/>
<evidence type="ECO:0000256" key="14">
    <source>
        <dbReference type="ARBA" id="ARBA00026104"/>
    </source>
</evidence>
<dbReference type="GO" id="GO:0046872">
    <property type="term" value="F:metal ion binding"/>
    <property type="evidence" value="ECO:0007669"/>
    <property type="project" value="UniProtKB-KW"/>
</dbReference>
<keyword evidence="6" id="KW-0479">Metal-binding</keyword>
<name>A0A0M9G8Q1_LEPPY</name>
<feature type="region of interest" description="Disordered" evidence="15">
    <location>
        <begin position="103"/>
        <end position="124"/>
    </location>
</feature>
<gene>
    <name evidence="17" type="ORF">ABB37_01413</name>
</gene>
<dbReference type="VEuPathDB" id="TriTrypDB:LpyrH10_02_3870"/>
<evidence type="ECO:0000256" key="8">
    <source>
        <dbReference type="ARBA" id="ARBA00022837"/>
    </source>
</evidence>
<sequence length="846" mass="91375">MLRHIRMTPTNKEIPKAEGRIFGLLHDWIHPFYRYRIPHTPIPRERVCACAYPVFTLRSSQRSPYDEPTMLAAVQETVYVDSTGKSTSLPASALQGHARPTITSTTDVAPSASPTITTEGSMASNNRSNDAAAAAAAAVAASLATTAPSSSPASAFLSSFGHLPSLKARWVVRRRSGRLTNPPQSTETCYRCDICDGLQRPCDEETHADTAVARSTGTNTTATAAVKEEVVEEAVDEDEDEDEDPSGATTESSSDERYGYTTSTDIANTAMEDADVAELRRLDPFHVEVFGKPPWGALLRRAAREVQGQLNRCGLRSRDASRYAAQATANSEVARQAYRLWVRAEAQRVREEQRRSMQPAATTSTTTSSTVSASSPSPPSPFSSSLTQLTLSPAQRAIIRGKLDTLHIAAYLARYAVAAYGLPYELNFFTSARELTKLMAEPHSRYVCANSEEQLESMRRMLQGEEPDALLECVASRYSLRVGQPCWSLFLDHAAQRVVLSFRGSMTAADMVVDFMEGYANVMIEPTHSTATPDGSGLTSPTTPQRVCTAIPLGFYESIVEAGAQLLPILRTIHTQYGSYTLCVTGHSLGGIQASVFHLLYCGPWRASLHSSSLLLRRTKTPSCPSAAEVEAASFVESSAVSSRAAHVPFAKTITCTFAAAPVVEKRVVPQINAWLAEEEKRSGSRLIAMTHGMDLVTRLQVHSLKETFLKPYSIATAASDTPTGAACPNVPESTAAAATAPLLVNVDAAAVTDKSVVPVLAVPGSMYNVTAGTRRRYLLAVPLTATAVREQIVLSAEAVLQHFPCLYLRSLAELLNRYEAKWNSLKAATGQNPRSSATADSASTQ</sequence>
<evidence type="ECO:0000256" key="2">
    <source>
        <dbReference type="ARBA" id="ARBA00004651"/>
    </source>
</evidence>
<comment type="subcellular location">
    <subcellularLocation>
        <location evidence="2">Cell membrane</location>
        <topology evidence="2">Multi-pass membrane protein</topology>
    </subcellularLocation>
</comment>
<comment type="caution">
    <text evidence="17">The sequence shown here is derived from an EMBL/GenBank/DDBJ whole genome shotgun (WGS) entry which is preliminary data.</text>
</comment>
<keyword evidence="11" id="KW-0443">Lipid metabolism</keyword>
<dbReference type="GO" id="GO:0005886">
    <property type="term" value="C:plasma membrane"/>
    <property type="evidence" value="ECO:0007669"/>
    <property type="project" value="UniProtKB-SubCell"/>
</dbReference>
<evidence type="ECO:0000256" key="15">
    <source>
        <dbReference type="SAM" id="MobiDB-lite"/>
    </source>
</evidence>
<dbReference type="OrthoDB" id="426718at2759"/>
<evidence type="ECO:0000256" key="4">
    <source>
        <dbReference type="ARBA" id="ARBA00022553"/>
    </source>
</evidence>
<dbReference type="EMBL" id="LGTL01000002">
    <property type="protein sequence ID" value="KPA84977.1"/>
    <property type="molecule type" value="Genomic_DNA"/>
</dbReference>
<evidence type="ECO:0000313" key="17">
    <source>
        <dbReference type="EMBL" id="KPA84977.1"/>
    </source>
</evidence>
<keyword evidence="12" id="KW-0472">Membrane</keyword>
<dbReference type="GeneID" id="26901708"/>
<evidence type="ECO:0000256" key="12">
    <source>
        <dbReference type="ARBA" id="ARBA00023136"/>
    </source>
</evidence>
<dbReference type="AlphaFoldDB" id="A0A0M9G8Q1"/>
<feature type="compositionally biased region" description="Acidic residues" evidence="15">
    <location>
        <begin position="230"/>
        <end position="245"/>
    </location>
</feature>
<evidence type="ECO:0000256" key="11">
    <source>
        <dbReference type="ARBA" id="ARBA00023098"/>
    </source>
</evidence>
<dbReference type="InterPro" id="IPR052214">
    <property type="entry name" value="DAG_Lipase-Related"/>
</dbReference>
<proteinExistence type="predicted"/>
<feature type="domain" description="Fungal lipase-type" evidence="16">
    <location>
        <begin position="499"/>
        <end position="599"/>
    </location>
</feature>
<dbReference type="SUPFAM" id="SSF53474">
    <property type="entry name" value="alpha/beta-Hydrolases"/>
    <property type="match status" value="1"/>
</dbReference>
<dbReference type="Proteomes" id="UP000037923">
    <property type="component" value="Unassembled WGS sequence"/>
</dbReference>
<feature type="region of interest" description="Disordered" evidence="15">
    <location>
        <begin position="230"/>
        <end position="260"/>
    </location>
</feature>
<keyword evidence="18" id="KW-1185">Reference proteome</keyword>
<evidence type="ECO:0000256" key="6">
    <source>
        <dbReference type="ARBA" id="ARBA00022723"/>
    </source>
</evidence>
<accession>A0A0M9G8Q1</accession>
<dbReference type="GO" id="GO:0016042">
    <property type="term" value="P:lipid catabolic process"/>
    <property type="evidence" value="ECO:0007669"/>
    <property type="project" value="UniProtKB-KW"/>
</dbReference>
<evidence type="ECO:0000256" key="5">
    <source>
        <dbReference type="ARBA" id="ARBA00022692"/>
    </source>
</evidence>
<dbReference type="Gene3D" id="3.40.50.1820">
    <property type="entry name" value="alpha/beta hydrolase"/>
    <property type="match status" value="1"/>
</dbReference>
<evidence type="ECO:0000256" key="10">
    <source>
        <dbReference type="ARBA" id="ARBA00022989"/>
    </source>
</evidence>
<dbReference type="InterPro" id="IPR002921">
    <property type="entry name" value="Fungal_lipase-type"/>
</dbReference>
<keyword evidence="9" id="KW-0442">Lipid degradation</keyword>
<protein>
    <recommendedName>
        <fullName evidence="14">sn-1-specific diacylglycerol lipase</fullName>
        <ecNumber evidence="14">3.1.1.116</ecNumber>
    </recommendedName>
</protein>
<comment type="catalytic activity">
    <reaction evidence="13">
        <text>a 1,2-diacyl-sn-glycerol + H2O = a 2-acylglycerol + a fatty acid + H(+)</text>
        <dbReference type="Rhea" id="RHEA:33275"/>
        <dbReference type="ChEBI" id="CHEBI:15377"/>
        <dbReference type="ChEBI" id="CHEBI:15378"/>
        <dbReference type="ChEBI" id="CHEBI:17389"/>
        <dbReference type="ChEBI" id="CHEBI:17815"/>
        <dbReference type="ChEBI" id="CHEBI:28868"/>
        <dbReference type="EC" id="3.1.1.116"/>
    </reaction>
    <physiologicalReaction direction="left-to-right" evidence="13">
        <dbReference type="Rhea" id="RHEA:33276"/>
    </physiologicalReaction>
</comment>
<evidence type="ECO:0000256" key="13">
    <source>
        <dbReference type="ARBA" id="ARBA00024531"/>
    </source>
</evidence>
<evidence type="ECO:0000259" key="16">
    <source>
        <dbReference type="Pfam" id="PF01764"/>
    </source>
</evidence>